<dbReference type="Proteomes" id="UP000441162">
    <property type="component" value="Unassembled WGS sequence"/>
</dbReference>
<feature type="transmembrane region" description="Helical" evidence="1">
    <location>
        <begin position="40"/>
        <end position="60"/>
    </location>
</feature>
<dbReference type="Proteomes" id="UP000294527">
    <property type="component" value="Unassembled WGS sequence"/>
</dbReference>
<dbReference type="EMBL" id="JAHOAX010000001">
    <property type="protein sequence ID" value="MBV3121974.1"/>
    <property type="molecule type" value="Genomic_DNA"/>
</dbReference>
<reference evidence="10 15" key="4">
    <citation type="submission" date="2019-07" db="EMBL/GenBank/DDBJ databases">
        <title>Genome sequencing of Bacteroides dorei iSURF_12.</title>
        <authorList>
            <person name="Sevigny J.L."/>
            <person name="Ruoff K.L."/>
            <person name="Price C.E."/>
            <person name="Valls R.A."/>
            <person name="O'Toole G.A."/>
        </authorList>
    </citation>
    <scope>NUCLEOTIDE SEQUENCE [LARGE SCALE GENOMIC DNA]</scope>
    <source>
        <strain evidence="10 15">ANK132K_1B</strain>
    </source>
</reference>
<dbReference type="GeneID" id="93448386"/>
<proteinExistence type="predicted"/>
<protein>
    <submittedName>
        <fullName evidence="7">Uncharacterized protein</fullName>
    </submittedName>
</protein>
<dbReference type="KEGG" id="bdh:GV66_00860"/>
<dbReference type="Proteomes" id="UP000500949">
    <property type="component" value="Chromosome"/>
</dbReference>
<evidence type="ECO:0000313" key="17">
    <source>
        <dbReference type="Proteomes" id="UP000481616"/>
    </source>
</evidence>
<accession>A0A076IR06</accession>
<dbReference type="Proteomes" id="UP001177934">
    <property type="component" value="Chromosome"/>
</dbReference>
<dbReference type="RefSeq" id="WP_007831604.1">
    <property type="nucleotide sequence ID" value="NZ_CAXSLT010000013.1"/>
</dbReference>
<gene>
    <name evidence="7" type="ORF">DWW04_15315</name>
    <name evidence="8" type="ORF">E1I98_19435</name>
    <name evidence="9" type="ORF">E1J06_16730</name>
    <name evidence="4" type="ORF">F2Y51_15390</name>
    <name evidence="3" type="ORF">F2Y58_16555</name>
    <name evidence="2" type="ORF">F2Z07_05810</name>
    <name evidence="10" type="ORF">FSA04_03710</name>
    <name evidence="6" type="ORF">GKD17_17080</name>
    <name evidence="5" type="ORF">KSU80_02055</name>
    <name evidence="11" type="ORF">QNN11_19935</name>
</gene>
<evidence type="ECO:0000313" key="13">
    <source>
        <dbReference type="Proteomes" id="UP000294527"/>
    </source>
</evidence>
<evidence type="ECO:0000313" key="18">
    <source>
        <dbReference type="Proteomes" id="UP000481700"/>
    </source>
</evidence>
<dbReference type="Proteomes" id="UP000315833">
    <property type="component" value="Unassembled WGS sequence"/>
</dbReference>
<dbReference type="Proteomes" id="UP000777173">
    <property type="component" value="Unassembled WGS sequence"/>
</dbReference>
<evidence type="ECO:0000313" key="11">
    <source>
        <dbReference type="EMBL" id="WHX09522.1"/>
    </source>
</evidence>
<dbReference type="Proteomes" id="UP000481700">
    <property type="component" value="Unassembled WGS sequence"/>
</dbReference>
<dbReference type="Proteomes" id="UP000283678">
    <property type="component" value="Unassembled WGS sequence"/>
</dbReference>
<keyword evidence="1" id="KW-0812">Transmembrane</keyword>
<evidence type="ECO:0000313" key="16">
    <source>
        <dbReference type="Proteomes" id="UP000441162"/>
    </source>
</evidence>
<dbReference type="Proteomes" id="UP000481616">
    <property type="component" value="Unassembled WGS sequence"/>
</dbReference>
<evidence type="ECO:0000313" key="12">
    <source>
        <dbReference type="Proteomes" id="UP000283678"/>
    </source>
</evidence>
<dbReference type="KEGG" id="bdo:EL88_16835"/>
<evidence type="ECO:0000313" key="10">
    <source>
        <dbReference type="EMBL" id="TWV76535.1"/>
    </source>
</evidence>
<evidence type="ECO:0000313" key="2">
    <source>
        <dbReference type="EMBL" id="KAA5322278.1"/>
    </source>
</evidence>
<evidence type="ECO:0000256" key="1">
    <source>
        <dbReference type="SAM" id="Phobius"/>
    </source>
</evidence>
<evidence type="ECO:0000313" key="4">
    <source>
        <dbReference type="EMBL" id="KAA5403497.1"/>
    </source>
</evidence>
<reference evidence="16 17" key="2">
    <citation type="journal article" date="2019" name="Nat. Med.">
        <title>A library of human gut bacterial isolates paired with longitudinal multiomics data enables mechanistic microbiome research.</title>
        <authorList>
            <person name="Poyet M."/>
            <person name="Groussin M."/>
            <person name="Gibbons S.M."/>
            <person name="Avila-Pacheco J."/>
            <person name="Jiang X."/>
            <person name="Kearney S.M."/>
            <person name="Perrotta A.R."/>
            <person name="Berdy B."/>
            <person name="Zhao S."/>
            <person name="Lieberman T.D."/>
            <person name="Swanson P.K."/>
            <person name="Smith M."/>
            <person name="Roesemann S."/>
            <person name="Alexander J.E."/>
            <person name="Rich S.A."/>
            <person name="Livny J."/>
            <person name="Vlamakis H."/>
            <person name="Clish C."/>
            <person name="Bullock K."/>
            <person name="Deik A."/>
            <person name="Scott J."/>
            <person name="Pierce K.A."/>
            <person name="Xavier R.J."/>
            <person name="Alm E.J."/>
        </authorList>
    </citation>
    <scope>NUCLEOTIDE SEQUENCE [LARGE SCALE GENOMIC DNA]</scope>
    <source>
        <strain evidence="3 17">BIOML-A1</strain>
        <strain evidence="2 18">BIOML-A25</strain>
        <strain evidence="4 16">BIOML-A4</strain>
    </source>
</reference>
<evidence type="ECO:0000313" key="9">
    <source>
        <dbReference type="EMBL" id="TDB08896.1"/>
    </source>
</evidence>
<dbReference type="EMBL" id="SLTU01000002">
    <property type="protein sequence ID" value="TDA73515.1"/>
    <property type="molecule type" value="Genomic_DNA"/>
</dbReference>
<reference evidence="7 12" key="1">
    <citation type="submission" date="2018-08" db="EMBL/GenBank/DDBJ databases">
        <title>A genome reference for cultivated species of the human gut microbiota.</title>
        <authorList>
            <person name="Zou Y."/>
            <person name="Xue W."/>
            <person name="Luo G."/>
        </authorList>
    </citation>
    <scope>NUCLEOTIDE SEQUENCE [LARGE SCALE GENOMIC DNA]</scope>
    <source>
        <strain evidence="7 12">AF14-1AC</strain>
    </source>
</reference>
<dbReference type="EMBL" id="SLTX01000001">
    <property type="protein sequence ID" value="TDB08896.1"/>
    <property type="molecule type" value="Genomic_DNA"/>
</dbReference>
<evidence type="ECO:0000313" key="15">
    <source>
        <dbReference type="Proteomes" id="UP000315833"/>
    </source>
</evidence>
<dbReference type="Proteomes" id="UP000294834">
    <property type="component" value="Unassembled WGS sequence"/>
</dbReference>
<reference evidence="11" key="7">
    <citation type="journal article" date="2023" name="Nat. Commun.">
        <title>Identification of a novel Human Milk Oligosaccharides utilization cluster in the infant gut commensal Bacteroides dorei.</title>
        <authorList>
            <person name="Kijner S."/>
            <person name="Ennis D."/>
            <person name="Shmorak S."/>
            <person name="Florentin A."/>
            <person name="Yassour M."/>
        </authorList>
    </citation>
    <scope>NUCLEOTIDE SEQUENCE</scope>
    <source>
        <strain evidence="11">2</strain>
    </source>
</reference>
<dbReference type="EMBL" id="CP046176">
    <property type="protein sequence ID" value="QJR77965.1"/>
    <property type="molecule type" value="Genomic_DNA"/>
</dbReference>
<dbReference type="AlphaFoldDB" id="A0A076IR06"/>
<evidence type="ECO:0000313" key="19">
    <source>
        <dbReference type="Proteomes" id="UP000500949"/>
    </source>
</evidence>
<evidence type="ECO:0000313" key="7">
    <source>
        <dbReference type="EMBL" id="RGV73818.1"/>
    </source>
</evidence>
<dbReference type="EMBL" id="VVZV01000005">
    <property type="protein sequence ID" value="KAA5322278.1"/>
    <property type="molecule type" value="Genomic_DNA"/>
</dbReference>
<reference evidence="5" key="6">
    <citation type="submission" date="2021-06" db="EMBL/GenBank/DDBJ databases">
        <title>Collection of gut derived symbiotic bacterial strains cultured from healthy donors.</title>
        <authorList>
            <person name="Lin H."/>
            <person name="Littmann E."/>
            <person name="Pamer E.G."/>
        </authorList>
    </citation>
    <scope>NUCLEOTIDE SEQUENCE</scope>
    <source>
        <strain evidence="5">MSK.5.10</strain>
    </source>
</reference>
<dbReference type="EMBL" id="CP126056">
    <property type="protein sequence ID" value="WHX09522.1"/>
    <property type="molecule type" value="Genomic_DNA"/>
</dbReference>
<reference evidence="13 14" key="3">
    <citation type="journal article" date="2019" name="Nat. Microbiol.">
        <title>Genomic variation and strain-specific functional adaptation in the human gut microbiome during early life.</title>
        <authorList>
            <person name="Vatanen T."/>
            <person name="Plichta D.R."/>
            <person name="Somani J."/>
            <person name="Munch P.C."/>
            <person name="Arthur T.D."/>
            <person name="Hall A.B."/>
            <person name="Rudolf S."/>
            <person name="Oakeley E.J."/>
            <person name="Ke X."/>
            <person name="Young R.A."/>
            <person name="Haiser H.J."/>
            <person name="Kolde R."/>
            <person name="Yassour M."/>
            <person name="Luopajarvi K."/>
            <person name="Siljander H."/>
            <person name="Virtanen S.M."/>
            <person name="Ilonen J."/>
            <person name="Uibo R."/>
            <person name="Tillmann V."/>
            <person name="Mokurov S."/>
            <person name="Dorshakova N."/>
            <person name="Porter J.A."/>
            <person name="McHardy A.C."/>
            <person name="Lahdesmaki H."/>
            <person name="Vlamakis H."/>
            <person name="Huttenhower C."/>
            <person name="Knip M."/>
            <person name="Xavier R.J."/>
        </authorList>
    </citation>
    <scope>NUCLEOTIDE SEQUENCE [LARGE SCALE GENOMIC DNA]</scope>
    <source>
        <strain evidence="8 13">RJX1047</strain>
        <strain evidence="9 14">RJX1052</strain>
    </source>
</reference>
<reference evidence="6 19" key="5">
    <citation type="submission" date="2019-11" db="EMBL/GenBank/DDBJ databases">
        <title>Complete genome sequence of Bacteroides dorei DSM 17855.</title>
        <authorList>
            <person name="Russell J.T."/>
        </authorList>
    </citation>
    <scope>NUCLEOTIDE SEQUENCE [LARGE SCALE GENOMIC DNA]</scope>
    <source>
        <strain evidence="6 19">DSM 17855</strain>
    </source>
</reference>
<dbReference type="EMBL" id="VVZA01000014">
    <property type="protein sequence ID" value="KAA5403497.1"/>
    <property type="molecule type" value="Genomic_DNA"/>
</dbReference>
<evidence type="ECO:0000313" key="14">
    <source>
        <dbReference type="Proteomes" id="UP000294834"/>
    </source>
</evidence>
<keyword evidence="1" id="KW-0472">Membrane</keyword>
<organism evidence="7 12">
    <name type="scientific">Phocaeicola dorei</name>
    <dbReference type="NCBI Taxonomy" id="357276"/>
    <lineage>
        <taxon>Bacteria</taxon>
        <taxon>Pseudomonadati</taxon>
        <taxon>Bacteroidota</taxon>
        <taxon>Bacteroidia</taxon>
        <taxon>Bacteroidales</taxon>
        <taxon>Bacteroidaceae</taxon>
        <taxon>Phocaeicola</taxon>
    </lineage>
</organism>
<dbReference type="EMBL" id="VOIF01000003">
    <property type="protein sequence ID" value="TWV76535.1"/>
    <property type="molecule type" value="Genomic_DNA"/>
</dbReference>
<keyword evidence="1" id="KW-1133">Transmembrane helix</keyword>
<dbReference type="EMBL" id="QRZL01000017">
    <property type="protein sequence ID" value="RGV73818.1"/>
    <property type="molecule type" value="Genomic_DNA"/>
</dbReference>
<sequence length="72" mass="7895">MKRIMFILGVSIIMALLTVTAALAGWWLGASLPLDISDTTRQIAALLTASACTWILYIVSRKVLTKISLKPY</sequence>
<evidence type="ECO:0000313" key="3">
    <source>
        <dbReference type="EMBL" id="KAA5395757.1"/>
    </source>
</evidence>
<name>A0A076IR06_9BACT</name>
<dbReference type="EMBL" id="VVYY01000015">
    <property type="protein sequence ID" value="KAA5395757.1"/>
    <property type="molecule type" value="Genomic_DNA"/>
</dbReference>
<evidence type="ECO:0000313" key="6">
    <source>
        <dbReference type="EMBL" id="QJR77965.1"/>
    </source>
</evidence>
<evidence type="ECO:0000313" key="8">
    <source>
        <dbReference type="EMBL" id="TDA73515.1"/>
    </source>
</evidence>
<evidence type="ECO:0000313" key="5">
    <source>
        <dbReference type="EMBL" id="MBV3121974.1"/>
    </source>
</evidence>